<dbReference type="HOGENOM" id="CLU_010661_1_0_9"/>
<dbReference type="InterPro" id="IPR050696">
    <property type="entry name" value="FtsA/MreB"/>
</dbReference>
<organism evidence="2 3">
    <name type="scientific">Butyrivibrio proteoclasticus (strain ATCC 51982 / DSM 14932 / B316)</name>
    <name type="common">Clostridium proteoclasticum</name>
    <dbReference type="NCBI Taxonomy" id="515622"/>
    <lineage>
        <taxon>Bacteria</taxon>
        <taxon>Bacillati</taxon>
        <taxon>Bacillota</taxon>
        <taxon>Clostridia</taxon>
        <taxon>Lachnospirales</taxon>
        <taxon>Lachnospiraceae</taxon>
        <taxon>Butyrivibrio</taxon>
    </lineage>
</organism>
<evidence type="ECO:0000313" key="2">
    <source>
        <dbReference type="EMBL" id="ADL34348.1"/>
    </source>
</evidence>
<reference evidence="2 3" key="1">
    <citation type="journal article" date="2010" name="PLoS ONE">
        <title>The glycobiome of the rumen bacterium Butyrivibrio proteoclasticus B316(T) highlights adaptation to a polysaccharide-rich environment.</title>
        <authorList>
            <person name="Kelly W.J."/>
            <person name="Leahy S.C."/>
            <person name="Altermann E."/>
            <person name="Yeoman C.J."/>
            <person name="Dunne J.C."/>
            <person name="Kong Z."/>
            <person name="Pacheco D.M."/>
            <person name="Li D."/>
            <person name="Noel S.J."/>
            <person name="Moon C.D."/>
            <person name="Cookson A.L."/>
            <person name="Attwood G.T."/>
        </authorList>
    </citation>
    <scope>NUCLEOTIDE SEQUENCE [LARGE SCALE GENOMIC DNA]</scope>
    <source>
        <strain evidence="3">ATCC 51982 / DSM 14932 / B316</strain>
    </source>
</reference>
<name>E0RWH4_BUTPB</name>
<dbReference type="InterPro" id="IPR043129">
    <property type="entry name" value="ATPase_NBD"/>
</dbReference>
<dbReference type="GO" id="GO:0051301">
    <property type="term" value="P:cell division"/>
    <property type="evidence" value="ECO:0007669"/>
    <property type="project" value="UniProtKB-KW"/>
</dbReference>
<sequence length="723" mass="80105">MPSLEQVDQKVVFGLDIGTRSVVGTVGYMKDGQFIVIAQAVEKHQTRAMLDGQIHDIGKVGMTIRLVKEQLEQQTDIHLTDVCIAAAGRVLKTVRINYDYEYPDEHEISDEDIYNLDSSAVEKAYSQFLEENSSGLKFYLVGYSVMHYYLDGYQIANLEGHKAGKVSVELIATFLPDDCVDGLYKACERAGLNVANLTLEPIAAMMVAIPDRFRMLNLALVDVGAGTSDICVTDDGSITAYGMLPIAGDDITEIIAKKCLVDFNTADEIKIKGSHQDEVKYVDIMGLDKVITAKEIAQIIKPQVEMMAKKAVEEIKKLNGDNPVSAVFVVGGGGCVPGYTQAIAKEMGIPEERVALRGEEVMKEITFLNNNDIERDSLLVTPLGICFSYYEEANNFIFVSFNGTQTKLYDNGKLQIVDAAMQVAFPNEDLFPKRGEELKFTVNGKERTSRGEPGEAAVISLNGKPADIHSKIHANDIIDVKPSTAGEPGKATIESIPEFKTKFNVNVNGKNIEASRYATVNGEAQTAFYSIRPGDEVKVLDYNTAAQIAELMDITLTEDTVIIVNNERGDASTPVYENFKVEFKDQEEMIMDYYEDFPDADEEAIKLANEEAYESDNDSVKIVEGKDGQLSFDDFQTEDEEAYDKPQEPIRNILAHDLHVVINNEPTTLHGKADYIFVDIFDAIDFDLSKPNGRAIVTTLNGGTPDYMQPINEGDKIEVYWRN</sequence>
<dbReference type="Pfam" id="PF14450">
    <property type="entry name" value="FtsA"/>
    <property type="match status" value="1"/>
</dbReference>
<dbReference type="STRING" id="515622.bpr_I1611"/>
<feature type="domain" description="SHS2" evidence="1">
    <location>
        <begin position="12"/>
        <end position="208"/>
    </location>
</feature>
<keyword evidence="3" id="KW-1185">Reference proteome</keyword>
<protein>
    <submittedName>
        <fullName evidence="2">Cell division protein FtsA</fullName>
    </submittedName>
</protein>
<dbReference type="InterPro" id="IPR003494">
    <property type="entry name" value="SHS2_FtsA"/>
</dbReference>
<accession>E0RWH4</accession>
<gene>
    <name evidence="2" type="primary">ftsA</name>
    <name evidence="2" type="ordered locus">bpr_I1611</name>
</gene>
<proteinExistence type="predicted"/>
<dbReference type="SUPFAM" id="SSF53067">
    <property type="entry name" value="Actin-like ATPase domain"/>
    <property type="match status" value="2"/>
</dbReference>
<dbReference type="SMART" id="SM00842">
    <property type="entry name" value="FtsA"/>
    <property type="match status" value="1"/>
</dbReference>
<evidence type="ECO:0000313" key="3">
    <source>
        <dbReference type="Proteomes" id="UP000001299"/>
    </source>
</evidence>
<dbReference type="Gene3D" id="3.30.420.40">
    <property type="match status" value="2"/>
</dbReference>
<dbReference type="EMBL" id="CP001810">
    <property type="protein sequence ID" value="ADL34348.1"/>
    <property type="molecule type" value="Genomic_DNA"/>
</dbReference>
<evidence type="ECO:0000259" key="1">
    <source>
        <dbReference type="SMART" id="SM00842"/>
    </source>
</evidence>
<dbReference type="CDD" id="cd24004">
    <property type="entry name" value="ASKHA_NBD_PilM-like"/>
    <property type="match status" value="1"/>
</dbReference>
<keyword evidence="2" id="KW-0132">Cell division</keyword>
<dbReference type="eggNOG" id="COG0849">
    <property type="taxonomic scope" value="Bacteria"/>
</dbReference>
<dbReference type="PANTHER" id="PTHR32432:SF3">
    <property type="entry name" value="ETHANOLAMINE UTILIZATION PROTEIN EUTJ"/>
    <property type="match status" value="1"/>
</dbReference>
<dbReference type="RefSeq" id="WP_013281002.1">
    <property type="nucleotide sequence ID" value="NC_014387.1"/>
</dbReference>
<dbReference type="Proteomes" id="UP000001299">
    <property type="component" value="Chromosome 1"/>
</dbReference>
<dbReference type="KEGG" id="bpb:bpr_I1611"/>
<keyword evidence="2" id="KW-0131">Cell cycle</keyword>
<dbReference type="AlphaFoldDB" id="E0RWH4"/>
<dbReference type="PANTHER" id="PTHR32432">
    <property type="entry name" value="CELL DIVISION PROTEIN FTSA-RELATED"/>
    <property type="match status" value="1"/>
</dbReference>